<accession>A0A5C6BXQ2</accession>
<evidence type="ECO:0000313" key="4">
    <source>
        <dbReference type="Proteomes" id="UP000316304"/>
    </source>
</evidence>
<dbReference type="OrthoDB" id="283384at2"/>
<proteinExistence type="predicted"/>
<feature type="domain" description="Glycosyl transferase family 1" evidence="1">
    <location>
        <begin position="192"/>
        <end position="356"/>
    </location>
</feature>
<dbReference type="RefSeq" id="WP_146597354.1">
    <property type="nucleotide sequence ID" value="NZ_SJPT01000015.1"/>
</dbReference>
<organism evidence="3 4">
    <name type="scientific">Novipirellula galeiformis</name>
    <dbReference type="NCBI Taxonomy" id="2528004"/>
    <lineage>
        <taxon>Bacteria</taxon>
        <taxon>Pseudomonadati</taxon>
        <taxon>Planctomycetota</taxon>
        <taxon>Planctomycetia</taxon>
        <taxon>Pirellulales</taxon>
        <taxon>Pirellulaceae</taxon>
        <taxon>Novipirellula</taxon>
    </lineage>
</organism>
<dbReference type="EMBL" id="SJPT01000015">
    <property type="protein sequence ID" value="TWU17110.1"/>
    <property type="molecule type" value="Genomic_DNA"/>
</dbReference>
<reference evidence="3 4" key="1">
    <citation type="submission" date="2019-02" db="EMBL/GenBank/DDBJ databases">
        <title>Deep-cultivation of Planctomycetes and their phenomic and genomic characterization uncovers novel biology.</title>
        <authorList>
            <person name="Wiegand S."/>
            <person name="Jogler M."/>
            <person name="Boedeker C."/>
            <person name="Pinto D."/>
            <person name="Vollmers J."/>
            <person name="Rivas-Marin E."/>
            <person name="Kohn T."/>
            <person name="Peeters S.H."/>
            <person name="Heuer A."/>
            <person name="Rast P."/>
            <person name="Oberbeckmann S."/>
            <person name="Bunk B."/>
            <person name="Jeske O."/>
            <person name="Meyerdierks A."/>
            <person name="Storesund J.E."/>
            <person name="Kallscheuer N."/>
            <person name="Luecker S."/>
            <person name="Lage O.M."/>
            <person name="Pohl T."/>
            <person name="Merkel B.J."/>
            <person name="Hornburger P."/>
            <person name="Mueller R.-W."/>
            <person name="Bruemmer F."/>
            <person name="Labrenz M."/>
            <person name="Spormann A.M."/>
            <person name="Op Den Camp H."/>
            <person name="Overmann J."/>
            <person name="Amann R."/>
            <person name="Jetten M.S.M."/>
            <person name="Mascher T."/>
            <person name="Medema M.H."/>
            <person name="Devos D.P."/>
            <person name="Kaster A.-K."/>
            <person name="Ovreas L."/>
            <person name="Rohde M."/>
            <person name="Galperin M.Y."/>
            <person name="Jogler C."/>
        </authorList>
    </citation>
    <scope>NUCLEOTIDE SEQUENCE [LARGE SCALE GENOMIC DNA]</scope>
    <source>
        <strain evidence="3 4">Pla52o</strain>
    </source>
</reference>
<dbReference type="Gene3D" id="3.40.50.2000">
    <property type="entry name" value="Glycogen Phosphorylase B"/>
    <property type="match status" value="2"/>
</dbReference>
<dbReference type="Pfam" id="PF00534">
    <property type="entry name" value="Glycos_transf_1"/>
    <property type="match status" value="1"/>
</dbReference>
<keyword evidence="4" id="KW-1185">Reference proteome</keyword>
<evidence type="ECO:0000313" key="3">
    <source>
        <dbReference type="EMBL" id="TWU17110.1"/>
    </source>
</evidence>
<dbReference type="InterPro" id="IPR028098">
    <property type="entry name" value="Glyco_trans_4-like_N"/>
</dbReference>
<name>A0A5C6BXQ2_9BACT</name>
<dbReference type="EC" id="2.4.1.11" evidence="3"/>
<dbReference type="Pfam" id="PF13439">
    <property type="entry name" value="Glyco_transf_4"/>
    <property type="match status" value="1"/>
</dbReference>
<dbReference type="PANTHER" id="PTHR46401:SF8">
    <property type="entry name" value="BLL6006 PROTEIN"/>
    <property type="match status" value="1"/>
</dbReference>
<feature type="domain" description="Glycosyltransferase subfamily 4-like N-terminal" evidence="2">
    <location>
        <begin position="15"/>
        <end position="179"/>
    </location>
</feature>
<dbReference type="AlphaFoldDB" id="A0A5C6BXQ2"/>
<keyword evidence="3" id="KW-0808">Transferase</keyword>
<dbReference type="PANTHER" id="PTHR46401">
    <property type="entry name" value="GLYCOSYLTRANSFERASE WBBK-RELATED"/>
    <property type="match status" value="1"/>
</dbReference>
<evidence type="ECO:0000259" key="1">
    <source>
        <dbReference type="Pfam" id="PF00534"/>
    </source>
</evidence>
<protein>
    <submittedName>
        <fullName evidence="3">Glycogen synthase</fullName>
        <ecNumber evidence="3">2.4.1.11</ecNumber>
    </submittedName>
</protein>
<comment type="caution">
    <text evidence="3">The sequence shown here is derived from an EMBL/GenBank/DDBJ whole genome shotgun (WGS) entry which is preliminary data.</text>
</comment>
<dbReference type="Proteomes" id="UP000316304">
    <property type="component" value="Unassembled WGS sequence"/>
</dbReference>
<dbReference type="GO" id="GO:0004373">
    <property type="term" value="F:alpha-1,4-glucan glucosyltransferase (UDP-glucose donor) activity"/>
    <property type="evidence" value="ECO:0007669"/>
    <property type="project" value="UniProtKB-EC"/>
</dbReference>
<dbReference type="CDD" id="cd03809">
    <property type="entry name" value="GT4_MtfB-like"/>
    <property type="match status" value="1"/>
</dbReference>
<sequence length="387" mass="43374">MKIGIYLSSINRELGGGARFESEITQAIAKQVGDQFEFHLISHHPTASFELPHIHIPYPSPSSRKRFWGEKLRLVSPRGSHAERTKQILAAQGIDLLYSPHPSSLSQDIPFVVTCWDLQHRVQPFFPEVSTIGHTWNERESHYRETLPRAAAVITGTEQGKGEVEHFFGVDPDRICVIPFSVPQTLQASTAAKPPWAPDKPFIVYPAQFWPHKNHATIILALDKLKKEYGTELTAVFPGSSKMDGTCTEGYIESLARAHEISVNFPGFISDQELRWLYENAQALVFASLFGPDNLPPIEAMSLRCPVIASNVRGAEEQLGDAALRVPPTDPTAMASALQRLTSDKVARADLIERGIQLTKSRSMQHYIDKLMQLFDQLAKYRRCWAP</sequence>
<dbReference type="SUPFAM" id="SSF53756">
    <property type="entry name" value="UDP-Glycosyltransferase/glycogen phosphorylase"/>
    <property type="match status" value="1"/>
</dbReference>
<gene>
    <name evidence="3" type="ORF">Pla52o_54480</name>
</gene>
<keyword evidence="3" id="KW-0328">Glycosyltransferase</keyword>
<dbReference type="InterPro" id="IPR001296">
    <property type="entry name" value="Glyco_trans_1"/>
</dbReference>
<evidence type="ECO:0000259" key="2">
    <source>
        <dbReference type="Pfam" id="PF13439"/>
    </source>
</evidence>